<dbReference type="Pfam" id="PF00882">
    <property type="entry name" value="Zn_dep_PLPC"/>
    <property type="match status" value="1"/>
</dbReference>
<evidence type="ECO:0000259" key="1">
    <source>
        <dbReference type="Pfam" id="PF00882"/>
    </source>
</evidence>
<name>A0ABU0DXT0_9FIRM</name>
<proteinExistence type="predicted"/>
<sequence length="322" mass="38008">MPNIITHAIFCEEVYKDIKDEKYREIINEHKKEYLIGTNGPDFLFFHGAFPIYKKQDMRISDIGSELHRKKINAFYKSAVETYHKQKAGPYKDAMATYIIGHYLHWQLDSVMHPYVVYFTGFGETNSKMHHHRFESMMDTINLKNYRNETIKTYETFRICRRSRYSSKAIGEVYVNAVKDCLDIDVSKEDIKQALKDWEKAQKYLYDPKKIKYRLLKVVEFITRKPGLSGNVVTPDIDTQYDVMNIEKREWKHPCTGEVSNESEDELFQKAMHNASIGLPLLFDALEKKPIKPLLDFIDDRSYSNGVKGKMKRLYMDDIYEK</sequence>
<keyword evidence="3" id="KW-1185">Reference proteome</keyword>
<dbReference type="EMBL" id="JAUSUR010000001">
    <property type="protein sequence ID" value="MDQ0359303.1"/>
    <property type="molecule type" value="Genomic_DNA"/>
</dbReference>
<dbReference type="Proteomes" id="UP001230220">
    <property type="component" value="Unassembled WGS sequence"/>
</dbReference>
<evidence type="ECO:0000313" key="2">
    <source>
        <dbReference type="EMBL" id="MDQ0359303.1"/>
    </source>
</evidence>
<feature type="domain" description="Phospholipase C/D" evidence="1">
    <location>
        <begin position="6"/>
        <end position="157"/>
    </location>
</feature>
<gene>
    <name evidence="2" type="ORF">J2S15_000034</name>
</gene>
<accession>A0ABU0DXT0</accession>
<protein>
    <recommendedName>
        <fullName evidence="1">Phospholipase C/D domain-containing protein</fullName>
    </recommendedName>
</protein>
<dbReference type="InterPro" id="IPR029002">
    <property type="entry name" value="PLPC/GPLD1"/>
</dbReference>
<dbReference type="RefSeq" id="WP_307404312.1">
    <property type="nucleotide sequence ID" value="NZ_JAUSUR010000001.1"/>
</dbReference>
<evidence type="ECO:0000313" key="3">
    <source>
        <dbReference type="Proteomes" id="UP001230220"/>
    </source>
</evidence>
<organism evidence="2 3">
    <name type="scientific">Breznakia pachnodae</name>
    <dbReference type="NCBI Taxonomy" id="265178"/>
    <lineage>
        <taxon>Bacteria</taxon>
        <taxon>Bacillati</taxon>
        <taxon>Bacillota</taxon>
        <taxon>Erysipelotrichia</taxon>
        <taxon>Erysipelotrichales</taxon>
        <taxon>Erysipelotrichaceae</taxon>
        <taxon>Breznakia</taxon>
    </lineage>
</organism>
<comment type="caution">
    <text evidence="2">The sequence shown here is derived from an EMBL/GenBank/DDBJ whole genome shotgun (WGS) entry which is preliminary data.</text>
</comment>
<reference evidence="2 3" key="1">
    <citation type="submission" date="2023-07" db="EMBL/GenBank/DDBJ databases">
        <title>Genomic Encyclopedia of Type Strains, Phase IV (KMG-IV): sequencing the most valuable type-strain genomes for metagenomic binning, comparative biology and taxonomic classification.</title>
        <authorList>
            <person name="Goeker M."/>
        </authorList>
    </citation>
    <scope>NUCLEOTIDE SEQUENCE [LARGE SCALE GENOMIC DNA]</scope>
    <source>
        <strain evidence="2 3">DSM 16784</strain>
    </source>
</reference>